<feature type="non-terminal residue" evidence="1">
    <location>
        <position position="43"/>
    </location>
</feature>
<protein>
    <submittedName>
        <fullName evidence="1">Phosphate-binding protein</fullName>
    </submittedName>
</protein>
<dbReference type="AlphaFoldDB" id="A0A3D5QA25"/>
<sequence length="43" mass="4801">QGAIIEGYEPKPEYISSGKYPVSRSLYFYVKKDHIGKVPGIDA</sequence>
<evidence type="ECO:0000313" key="2">
    <source>
        <dbReference type="Proteomes" id="UP000262325"/>
    </source>
</evidence>
<dbReference type="Gene3D" id="3.40.190.10">
    <property type="entry name" value="Periplasmic binding protein-like II"/>
    <property type="match status" value="1"/>
</dbReference>
<organism evidence="1 2">
    <name type="scientific">Flexistipes sinusarabici</name>
    <dbReference type="NCBI Taxonomy" id="2352"/>
    <lineage>
        <taxon>Bacteria</taxon>
        <taxon>Pseudomonadati</taxon>
        <taxon>Deferribacterota</taxon>
        <taxon>Deferribacteres</taxon>
        <taxon>Deferribacterales</taxon>
        <taxon>Flexistipitaceae</taxon>
        <taxon>Flexistipes</taxon>
    </lineage>
</organism>
<dbReference type="Proteomes" id="UP000262325">
    <property type="component" value="Unassembled WGS sequence"/>
</dbReference>
<name>A0A3D5QA25_FLESI</name>
<proteinExistence type="predicted"/>
<reference evidence="1 2" key="1">
    <citation type="journal article" date="2018" name="Nat. Biotechnol.">
        <title>A standardized bacterial taxonomy based on genome phylogeny substantially revises the tree of life.</title>
        <authorList>
            <person name="Parks D.H."/>
            <person name="Chuvochina M."/>
            <person name="Waite D.W."/>
            <person name="Rinke C."/>
            <person name="Skarshewski A."/>
            <person name="Chaumeil P.A."/>
            <person name="Hugenholtz P."/>
        </authorList>
    </citation>
    <scope>NUCLEOTIDE SEQUENCE [LARGE SCALE GENOMIC DNA]</scope>
    <source>
        <strain evidence="1">UBA8672</strain>
    </source>
</reference>
<dbReference type="SUPFAM" id="SSF53850">
    <property type="entry name" value="Periplasmic binding protein-like II"/>
    <property type="match status" value="1"/>
</dbReference>
<comment type="caution">
    <text evidence="1">The sequence shown here is derived from an EMBL/GenBank/DDBJ whole genome shotgun (WGS) entry which is preliminary data.</text>
</comment>
<accession>A0A3D5QA25</accession>
<evidence type="ECO:0000313" key="1">
    <source>
        <dbReference type="EMBL" id="HCW92583.1"/>
    </source>
</evidence>
<dbReference type="EMBL" id="DPPF01000060">
    <property type="protein sequence ID" value="HCW92583.1"/>
    <property type="molecule type" value="Genomic_DNA"/>
</dbReference>
<feature type="non-terminal residue" evidence="1">
    <location>
        <position position="1"/>
    </location>
</feature>
<gene>
    <name evidence="1" type="ORF">DHM44_02770</name>
</gene>